<evidence type="ECO:0000313" key="1">
    <source>
        <dbReference type="EMBL" id="GFE52570.1"/>
    </source>
</evidence>
<comment type="caution">
    <text evidence="1">The sequence shown here is derived from an EMBL/GenBank/DDBJ whole genome shotgun (WGS) entry which is preliminary data.</text>
</comment>
<dbReference type="EMBL" id="BLIV01000016">
    <property type="protein sequence ID" value="GFE52570.1"/>
    <property type="molecule type" value="Genomic_DNA"/>
</dbReference>
<sequence>MPVRDWLLELTQEDRKAIGDDIRTAEFGWPIGMPLCRSIRGRKGLWEIRSNLSDGRIARVFFCAHEESMVLLHGFIKKSQKTPEKELDTAEKRMKGLS</sequence>
<reference evidence="1 2" key="1">
    <citation type="submission" date="2019-12" db="EMBL/GenBank/DDBJ databases">
        <title>Roseobacter cerasinus sp. nov., isolated from seawater around aquaculture.</title>
        <authorList>
            <person name="Muramatsu S."/>
            <person name="Takabe Y."/>
            <person name="Mori K."/>
            <person name="Takaichi S."/>
            <person name="Hanada S."/>
        </authorList>
    </citation>
    <scope>NUCLEOTIDE SEQUENCE [LARGE SCALE GENOMIC DNA]</scope>
    <source>
        <strain evidence="1 2">AI77</strain>
    </source>
</reference>
<protein>
    <recommendedName>
        <fullName evidence="3">Type II toxin-antitoxin system RelE/ParE family toxin</fullName>
    </recommendedName>
</protein>
<keyword evidence="2" id="KW-1185">Reference proteome</keyword>
<dbReference type="AlphaFoldDB" id="A0A640VYU5"/>
<accession>A0A640VYU5</accession>
<dbReference type="Proteomes" id="UP000436522">
    <property type="component" value="Unassembled WGS sequence"/>
</dbReference>
<organism evidence="1 2">
    <name type="scientific">Roseobacter cerasinus</name>
    <dbReference type="NCBI Taxonomy" id="2602289"/>
    <lineage>
        <taxon>Bacteria</taxon>
        <taxon>Pseudomonadati</taxon>
        <taxon>Pseudomonadota</taxon>
        <taxon>Alphaproteobacteria</taxon>
        <taxon>Rhodobacterales</taxon>
        <taxon>Roseobacteraceae</taxon>
        <taxon>Roseobacter</taxon>
    </lineage>
</organism>
<proteinExistence type="predicted"/>
<dbReference type="InterPro" id="IPR009241">
    <property type="entry name" value="HigB-like"/>
</dbReference>
<evidence type="ECO:0008006" key="3">
    <source>
        <dbReference type="Google" id="ProtNLM"/>
    </source>
</evidence>
<name>A0A640VYU5_9RHOB</name>
<evidence type="ECO:0000313" key="2">
    <source>
        <dbReference type="Proteomes" id="UP000436522"/>
    </source>
</evidence>
<gene>
    <name evidence="1" type="ORF">So717_43230</name>
</gene>
<dbReference type="Pfam" id="PF05973">
    <property type="entry name" value="Gp49"/>
    <property type="match status" value="1"/>
</dbReference>